<gene>
    <name evidence="3" type="ORF">BXY39_1298</name>
</gene>
<dbReference type="InParanoid" id="A0A3M0CXM1"/>
<dbReference type="InterPro" id="IPR011051">
    <property type="entry name" value="RmlC_Cupin_sf"/>
</dbReference>
<accession>A0A3M0CXM1</accession>
<dbReference type="Proteomes" id="UP000271227">
    <property type="component" value="Unassembled WGS sequence"/>
</dbReference>
<dbReference type="EMBL" id="REFR01000010">
    <property type="protein sequence ID" value="RMB08663.1"/>
    <property type="molecule type" value="Genomic_DNA"/>
</dbReference>
<evidence type="ECO:0000313" key="3">
    <source>
        <dbReference type="EMBL" id="RMB08663.1"/>
    </source>
</evidence>
<dbReference type="RefSeq" id="WP_121938007.1">
    <property type="nucleotide sequence ID" value="NZ_REFR01000010.1"/>
</dbReference>
<dbReference type="InterPro" id="IPR051610">
    <property type="entry name" value="GPI/OXD"/>
</dbReference>
<dbReference type="CDD" id="cd02224">
    <property type="entry name" value="cupin_SPO2919-like"/>
    <property type="match status" value="1"/>
</dbReference>
<evidence type="ECO:0000313" key="4">
    <source>
        <dbReference type="Proteomes" id="UP000271227"/>
    </source>
</evidence>
<keyword evidence="4" id="KW-1185">Reference proteome</keyword>
<name>A0A3M0CXM1_9PROT</name>
<dbReference type="GO" id="GO:0046872">
    <property type="term" value="F:metal ion binding"/>
    <property type="evidence" value="ECO:0007669"/>
    <property type="project" value="UniProtKB-KW"/>
</dbReference>
<proteinExistence type="predicted"/>
<keyword evidence="1" id="KW-0479">Metal-binding</keyword>
<evidence type="ECO:0000256" key="1">
    <source>
        <dbReference type="ARBA" id="ARBA00022723"/>
    </source>
</evidence>
<dbReference type="AlphaFoldDB" id="A0A3M0CXM1"/>
<dbReference type="OrthoDB" id="5290459at2"/>
<dbReference type="InterPro" id="IPR013096">
    <property type="entry name" value="Cupin_2"/>
</dbReference>
<dbReference type="PANTHER" id="PTHR35848">
    <property type="entry name" value="OXALATE-BINDING PROTEIN"/>
    <property type="match status" value="1"/>
</dbReference>
<comment type="caution">
    <text evidence="3">The sequence shown here is derived from an EMBL/GenBank/DDBJ whole genome shotgun (WGS) entry which is preliminary data.</text>
</comment>
<organism evidence="3 4">
    <name type="scientific">Eilatimonas milleporae</name>
    <dbReference type="NCBI Taxonomy" id="911205"/>
    <lineage>
        <taxon>Bacteria</taxon>
        <taxon>Pseudomonadati</taxon>
        <taxon>Pseudomonadota</taxon>
        <taxon>Alphaproteobacteria</taxon>
        <taxon>Kordiimonadales</taxon>
        <taxon>Kordiimonadaceae</taxon>
        <taxon>Eilatimonas</taxon>
    </lineage>
</organism>
<dbReference type="Gene3D" id="2.60.120.10">
    <property type="entry name" value="Jelly Rolls"/>
    <property type="match status" value="1"/>
</dbReference>
<dbReference type="Pfam" id="PF07883">
    <property type="entry name" value="Cupin_2"/>
    <property type="match status" value="1"/>
</dbReference>
<feature type="domain" description="Cupin type-2" evidence="2">
    <location>
        <begin position="54"/>
        <end position="124"/>
    </location>
</feature>
<dbReference type="PANTHER" id="PTHR35848:SF9">
    <property type="entry name" value="SLL1358 PROTEIN"/>
    <property type="match status" value="1"/>
</dbReference>
<protein>
    <submittedName>
        <fullName evidence="3">Putative cupin superfamily protein</fullName>
    </submittedName>
</protein>
<dbReference type="InterPro" id="IPR014710">
    <property type="entry name" value="RmlC-like_jellyroll"/>
</dbReference>
<reference evidence="3 4" key="1">
    <citation type="submission" date="2018-10" db="EMBL/GenBank/DDBJ databases">
        <title>Genomic Encyclopedia of Archaeal and Bacterial Type Strains, Phase II (KMG-II): from individual species to whole genera.</title>
        <authorList>
            <person name="Goeker M."/>
        </authorList>
    </citation>
    <scope>NUCLEOTIDE SEQUENCE [LARGE SCALE GENOMIC DNA]</scope>
    <source>
        <strain evidence="3 4">DSM 25217</strain>
    </source>
</reference>
<sequence length="160" mass="17251">MTDTPLPPLAVTALDVAPRTRKSVYPAVFAARVDGREKRQLGDVFGLSAFGVNLTVLAPGGQSALMHRHTKQDEFVYILEGTPTLITDDGEQTLEPGMCAGFPAGGRAHHLVNRGKIRVVYLEIGDRIAGDAASYPKDDLAAHLGPDGSWQFTHKDGRPY</sequence>
<dbReference type="SUPFAM" id="SSF51182">
    <property type="entry name" value="RmlC-like cupins"/>
    <property type="match status" value="1"/>
</dbReference>
<evidence type="ECO:0000259" key="2">
    <source>
        <dbReference type="Pfam" id="PF07883"/>
    </source>
</evidence>